<dbReference type="AlphaFoldDB" id="R7TLX8"/>
<proteinExistence type="inferred from homology"/>
<feature type="region of interest" description="Disordered" evidence="12">
    <location>
        <begin position="74"/>
        <end position="94"/>
    </location>
</feature>
<dbReference type="GO" id="GO:0015631">
    <property type="term" value="F:tubulin binding"/>
    <property type="evidence" value="ECO:0007669"/>
    <property type="project" value="InterPro"/>
</dbReference>
<organism evidence="13">
    <name type="scientific">Capitella teleta</name>
    <name type="common">Polychaete worm</name>
    <dbReference type="NCBI Taxonomy" id="283909"/>
    <lineage>
        <taxon>Eukaryota</taxon>
        <taxon>Metazoa</taxon>
        <taxon>Spiralia</taxon>
        <taxon>Lophotrochozoa</taxon>
        <taxon>Annelida</taxon>
        <taxon>Polychaeta</taxon>
        <taxon>Sedentaria</taxon>
        <taxon>Scolecida</taxon>
        <taxon>Capitellidae</taxon>
        <taxon>Capitella</taxon>
    </lineage>
</organism>
<evidence type="ECO:0000256" key="8">
    <source>
        <dbReference type="ARBA" id="ARBA00022976"/>
    </source>
</evidence>
<evidence type="ECO:0000256" key="11">
    <source>
        <dbReference type="ARBA" id="ARBA00031318"/>
    </source>
</evidence>
<reference evidence="13 15" key="2">
    <citation type="journal article" date="2013" name="Nature">
        <title>Insights into bilaterian evolution from three spiralian genomes.</title>
        <authorList>
            <person name="Simakov O."/>
            <person name="Marletaz F."/>
            <person name="Cho S.J."/>
            <person name="Edsinger-Gonzales E."/>
            <person name="Havlak P."/>
            <person name="Hellsten U."/>
            <person name="Kuo D.H."/>
            <person name="Larsson T."/>
            <person name="Lv J."/>
            <person name="Arendt D."/>
            <person name="Savage R."/>
            <person name="Osoegawa K."/>
            <person name="de Jong P."/>
            <person name="Grimwood J."/>
            <person name="Chapman J.A."/>
            <person name="Shapiro H."/>
            <person name="Aerts A."/>
            <person name="Otillar R.P."/>
            <person name="Terry A.Y."/>
            <person name="Boore J.L."/>
            <person name="Grigoriev I.V."/>
            <person name="Lindberg D.R."/>
            <person name="Seaver E.C."/>
            <person name="Weisblat D.A."/>
            <person name="Putnam N.H."/>
            <person name="Rokhsar D.S."/>
        </authorList>
    </citation>
    <scope>NUCLEOTIDE SEQUENCE</scope>
    <source>
        <strain evidence="13 15">I ESC-2004</strain>
    </source>
</reference>
<feature type="region of interest" description="Disordered" evidence="12">
    <location>
        <begin position="1"/>
        <end position="20"/>
    </location>
</feature>
<protein>
    <recommendedName>
        <fullName evidence="5">RBPJ-interacting and tubulin-associated protein 1</fullName>
    </recommendedName>
    <alternativeName>
        <fullName evidence="11">RBPJ-interacting and tubulin-associated protein</fullName>
    </alternativeName>
</protein>
<evidence type="ECO:0000256" key="6">
    <source>
        <dbReference type="ARBA" id="ARBA00022490"/>
    </source>
</evidence>
<keyword evidence="15" id="KW-1185">Reference proteome</keyword>
<keyword evidence="9" id="KW-0539">Nucleus</keyword>
<feature type="region of interest" description="Disordered" evidence="12">
    <location>
        <begin position="251"/>
        <end position="324"/>
    </location>
</feature>
<dbReference type="PANTHER" id="PTHR34917">
    <property type="entry name" value="RBPJ-INTERACTING AND TUBULIN-ASSOCIATED PROTEIN 1"/>
    <property type="match status" value="1"/>
</dbReference>
<dbReference type="PANTHER" id="PTHR34917:SF1">
    <property type="entry name" value="RBPJ-INTERACTING AND TUBULIN-ASSOCIATED PROTEIN 1"/>
    <property type="match status" value="1"/>
</dbReference>
<feature type="compositionally biased region" description="Basic and acidic residues" evidence="12">
    <location>
        <begin position="302"/>
        <end position="324"/>
    </location>
</feature>
<name>R7TLX8_CAPTE</name>
<dbReference type="EMBL" id="KB310082">
    <property type="protein sequence ID" value="ELT92566.1"/>
    <property type="molecule type" value="Genomic_DNA"/>
</dbReference>
<keyword evidence="7" id="KW-0524">Neurogenesis</keyword>
<sequence length="324" mass="36370">MKYNGQVKMESGGNSSWVGNSKANKKYADMLFGPPSNPHNATYNFNEQHNLLSKKVEDKKAPFLNASTLNESLRSRNTVSRSAKQPLKRYKSSHQPSFVDETLFSSRTASPSLQHSTAMPPEMICKGLQVSSRPSSRMDSRPSSRIDSRPTSRMSSRPATPKVGHKASFVDDTLFGPKPVEPGWAAPWDKDKPKKPLLFGSSDVKVTINHNIQICRERPRKDLRSAGAGVRLQKNPGDKWGTKGTVVETHETPRSYIIDTDNGRYRRNRQHIRSSPQSPPTQPQDRDAPVDEPVDESAAVPEIHRQPSGRERKLPERFKDSVMY</sequence>
<dbReference type="HOGENOM" id="CLU_858550_0_0_1"/>
<evidence type="ECO:0000256" key="5">
    <source>
        <dbReference type="ARBA" id="ARBA00014447"/>
    </source>
</evidence>
<dbReference type="InterPro" id="IPR031418">
    <property type="entry name" value="RITA1"/>
</dbReference>
<evidence type="ECO:0000313" key="14">
    <source>
        <dbReference type="EnsemblMetazoa" id="CapteP186933"/>
    </source>
</evidence>
<comment type="subcellular location">
    <subcellularLocation>
        <location evidence="2">Cytoplasm</location>
    </subcellularLocation>
    <subcellularLocation>
        <location evidence="1">Nucleus</location>
    </subcellularLocation>
</comment>
<dbReference type="GO" id="GO:0007219">
    <property type="term" value="P:Notch signaling pathway"/>
    <property type="evidence" value="ECO:0007669"/>
    <property type="project" value="UniProtKB-KW"/>
</dbReference>
<dbReference type="GO" id="GO:0007399">
    <property type="term" value="P:nervous system development"/>
    <property type="evidence" value="ECO:0007669"/>
    <property type="project" value="UniProtKB-KW"/>
</dbReference>
<keyword evidence="6" id="KW-0963">Cytoplasm</keyword>
<evidence type="ECO:0000256" key="9">
    <source>
        <dbReference type="ARBA" id="ARBA00023242"/>
    </source>
</evidence>
<keyword evidence="8" id="KW-0914">Notch signaling pathway</keyword>
<dbReference type="GO" id="GO:0051168">
    <property type="term" value="P:nuclear export"/>
    <property type="evidence" value="ECO:0007669"/>
    <property type="project" value="InterPro"/>
</dbReference>
<evidence type="ECO:0000256" key="3">
    <source>
        <dbReference type="ARBA" id="ARBA00010906"/>
    </source>
</evidence>
<evidence type="ECO:0000256" key="7">
    <source>
        <dbReference type="ARBA" id="ARBA00022902"/>
    </source>
</evidence>
<dbReference type="EMBL" id="AMQN01002811">
    <property type="status" value="NOT_ANNOTATED_CDS"/>
    <property type="molecule type" value="Genomic_DNA"/>
</dbReference>
<dbReference type="Proteomes" id="UP000014760">
    <property type="component" value="Unassembled WGS sequence"/>
</dbReference>
<evidence type="ECO:0000256" key="10">
    <source>
        <dbReference type="ARBA" id="ARBA00024957"/>
    </source>
</evidence>
<evidence type="ECO:0000313" key="15">
    <source>
        <dbReference type="Proteomes" id="UP000014760"/>
    </source>
</evidence>
<dbReference type="EnsemblMetazoa" id="CapteT186933">
    <property type="protein sequence ID" value="CapteP186933"/>
    <property type="gene ID" value="CapteG186933"/>
</dbReference>
<dbReference type="GO" id="GO:0045746">
    <property type="term" value="P:negative regulation of Notch signaling pathway"/>
    <property type="evidence" value="ECO:0007669"/>
    <property type="project" value="TreeGrafter"/>
</dbReference>
<comment type="function">
    <text evidence="10">Tubulin-binding protein that acts as a negative regulator of Notch signaling pathway. Shuttles between the cytoplasm and the nucleus and mediates the nuclear export of RBPJ/RBPSUH, thereby preventing the interaction between RBPJ/RBPSUH and NICD product of Notch proteins (Notch intracellular domain), leading to down-regulate Notch-mediated transcription. May play a role in neurogenesis.</text>
</comment>
<reference evidence="14" key="3">
    <citation type="submission" date="2015-06" db="UniProtKB">
        <authorList>
            <consortium name="EnsemblMetazoa"/>
        </authorList>
    </citation>
    <scope>IDENTIFICATION</scope>
</reference>
<feature type="region of interest" description="Disordered" evidence="12">
    <location>
        <begin position="225"/>
        <end position="244"/>
    </location>
</feature>
<gene>
    <name evidence="13" type="ORF">CAPTEDRAFT_186933</name>
</gene>
<feature type="region of interest" description="Disordered" evidence="12">
    <location>
        <begin position="129"/>
        <end position="164"/>
    </location>
</feature>
<evidence type="ECO:0000256" key="1">
    <source>
        <dbReference type="ARBA" id="ARBA00004123"/>
    </source>
</evidence>
<dbReference type="GO" id="GO:0005634">
    <property type="term" value="C:nucleus"/>
    <property type="evidence" value="ECO:0007669"/>
    <property type="project" value="UniProtKB-SubCell"/>
</dbReference>
<accession>R7TLX8</accession>
<feature type="compositionally biased region" description="Polar residues" evidence="12">
    <location>
        <begin position="74"/>
        <end position="83"/>
    </location>
</feature>
<dbReference type="GO" id="GO:0005737">
    <property type="term" value="C:cytoplasm"/>
    <property type="evidence" value="ECO:0007669"/>
    <property type="project" value="UniProtKB-SubCell"/>
</dbReference>
<dbReference type="EMBL" id="AMQN01002812">
    <property type="status" value="NOT_ANNOTATED_CDS"/>
    <property type="molecule type" value="Genomic_DNA"/>
</dbReference>
<evidence type="ECO:0000256" key="4">
    <source>
        <dbReference type="ARBA" id="ARBA00011667"/>
    </source>
</evidence>
<feature type="compositionally biased region" description="Basic and acidic residues" evidence="12">
    <location>
        <begin position="136"/>
        <end position="150"/>
    </location>
</feature>
<evidence type="ECO:0000256" key="12">
    <source>
        <dbReference type="SAM" id="MobiDB-lite"/>
    </source>
</evidence>
<comment type="similarity">
    <text evidence="3">Belongs to the RITA family.</text>
</comment>
<comment type="subunit">
    <text evidence="4">Interacts with RBPJ/RBPSUH.</text>
</comment>
<evidence type="ECO:0000313" key="13">
    <source>
        <dbReference type="EMBL" id="ELT92566.1"/>
    </source>
</evidence>
<evidence type="ECO:0000256" key="2">
    <source>
        <dbReference type="ARBA" id="ARBA00004496"/>
    </source>
</evidence>
<reference evidence="15" key="1">
    <citation type="submission" date="2012-12" db="EMBL/GenBank/DDBJ databases">
        <authorList>
            <person name="Hellsten U."/>
            <person name="Grimwood J."/>
            <person name="Chapman J.A."/>
            <person name="Shapiro H."/>
            <person name="Aerts A."/>
            <person name="Otillar R.P."/>
            <person name="Terry A.Y."/>
            <person name="Boore J.L."/>
            <person name="Simakov O."/>
            <person name="Marletaz F."/>
            <person name="Cho S.-J."/>
            <person name="Edsinger-Gonzales E."/>
            <person name="Havlak P."/>
            <person name="Kuo D.-H."/>
            <person name="Larsson T."/>
            <person name="Lv J."/>
            <person name="Arendt D."/>
            <person name="Savage R."/>
            <person name="Osoegawa K."/>
            <person name="de Jong P."/>
            <person name="Lindberg D.R."/>
            <person name="Seaver E.C."/>
            <person name="Weisblat D.A."/>
            <person name="Putnam N.H."/>
            <person name="Grigoriev I.V."/>
            <person name="Rokhsar D.S."/>
        </authorList>
    </citation>
    <scope>NUCLEOTIDE SEQUENCE</scope>
    <source>
        <strain evidence="15">I ESC-2004</strain>
    </source>
</reference>